<reference evidence="2 3" key="1">
    <citation type="journal article" date="2016" name="Int. J. Syst. Evol. Microbiol.">
        <title>Arsenicitalea aurantiaca gen. nov., sp. nov., a new member of the family Hyphomicrobiaceae, isolated from high-arsenic sediment.</title>
        <authorList>
            <person name="Mu Y."/>
            <person name="Zhou L."/>
            <person name="Zeng X.C."/>
            <person name="Liu L."/>
            <person name="Pan Y."/>
            <person name="Chen X."/>
            <person name="Wang J."/>
            <person name="Li S."/>
            <person name="Li W.J."/>
            <person name="Wang Y."/>
        </authorList>
    </citation>
    <scope>NUCLEOTIDE SEQUENCE [LARGE SCALE GENOMIC DNA]</scope>
    <source>
        <strain evidence="2 3">42-50</strain>
    </source>
</reference>
<gene>
    <name evidence="2" type="ORF">EMQ25_03405</name>
</gene>
<evidence type="ECO:0000313" key="2">
    <source>
        <dbReference type="EMBL" id="RUT35013.1"/>
    </source>
</evidence>
<dbReference type="AlphaFoldDB" id="A0A433XLT5"/>
<dbReference type="InterPro" id="IPR013096">
    <property type="entry name" value="Cupin_2"/>
</dbReference>
<dbReference type="InterPro" id="IPR014500">
    <property type="entry name" value="UCP019307_cupin"/>
</dbReference>
<dbReference type="Proteomes" id="UP000281547">
    <property type="component" value="Unassembled WGS sequence"/>
</dbReference>
<dbReference type="InterPro" id="IPR047121">
    <property type="entry name" value="YjiB-like"/>
</dbReference>
<dbReference type="Gene3D" id="2.60.120.10">
    <property type="entry name" value="Jelly Rolls"/>
    <property type="match status" value="1"/>
</dbReference>
<evidence type="ECO:0000259" key="1">
    <source>
        <dbReference type="Pfam" id="PF07883"/>
    </source>
</evidence>
<dbReference type="InterPro" id="IPR014710">
    <property type="entry name" value="RmlC-like_jellyroll"/>
</dbReference>
<comment type="caution">
    <text evidence="2">The sequence shown here is derived from an EMBL/GenBank/DDBJ whole genome shotgun (WGS) entry which is preliminary data.</text>
</comment>
<sequence>MTGKTTDVMAEVFADDGTFPNSRLPVLIYREALAGEAADAEAMEALFAAGGWSPQWRAGVYDYHHYHSTAHEVLGVASGEAEIMLGGPDGRVFAVAAGDVIVIPAGVAHRRISASSDFLVVGGYPPGQDWNLLRGAPGDRPKADAEIAAVPLPATDPVSGAKGPLLQKWHAGG</sequence>
<feature type="domain" description="Cupin type-2" evidence="1">
    <location>
        <begin position="64"/>
        <end position="115"/>
    </location>
</feature>
<proteinExistence type="predicted"/>
<dbReference type="EMBL" id="RZNJ01000001">
    <property type="protein sequence ID" value="RUT35013.1"/>
    <property type="molecule type" value="Genomic_DNA"/>
</dbReference>
<dbReference type="SUPFAM" id="SSF51182">
    <property type="entry name" value="RmlC-like cupins"/>
    <property type="match status" value="1"/>
</dbReference>
<keyword evidence="3" id="KW-1185">Reference proteome</keyword>
<dbReference type="OrthoDB" id="9791759at2"/>
<name>A0A433XLT5_9HYPH</name>
<accession>A0A433XLT5</accession>
<organism evidence="2 3">
    <name type="scientific">Arsenicitalea aurantiaca</name>
    <dbReference type="NCBI Taxonomy" id="1783274"/>
    <lineage>
        <taxon>Bacteria</taxon>
        <taxon>Pseudomonadati</taxon>
        <taxon>Pseudomonadota</taxon>
        <taxon>Alphaproteobacteria</taxon>
        <taxon>Hyphomicrobiales</taxon>
        <taxon>Devosiaceae</taxon>
        <taxon>Arsenicitalea</taxon>
    </lineage>
</organism>
<dbReference type="PANTHER" id="PTHR36448">
    <property type="entry name" value="BLR7373 PROTEIN"/>
    <property type="match status" value="1"/>
</dbReference>
<dbReference type="InterPro" id="IPR011051">
    <property type="entry name" value="RmlC_Cupin_sf"/>
</dbReference>
<dbReference type="CDD" id="cd02219">
    <property type="entry name" value="cupin_YjlB-like"/>
    <property type="match status" value="1"/>
</dbReference>
<protein>
    <submittedName>
        <fullName evidence="2">Cupin domain-containing protein</fullName>
    </submittedName>
</protein>
<dbReference type="RefSeq" id="WP_127187133.1">
    <property type="nucleotide sequence ID" value="NZ_RZNJ01000001.1"/>
</dbReference>
<dbReference type="PANTHER" id="PTHR36448:SF2">
    <property type="entry name" value="CUPIN TYPE-1 DOMAIN-CONTAINING PROTEIN"/>
    <property type="match status" value="1"/>
</dbReference>
<dbReference type="PIRSF" id="PIRSF019307">
    <property type="entry name" value="UCP019307"/>
    <property type="match status" value="1"/>
</dbReference>
<dbReference type="Pfam" id="PF07883">
    <property type="entry name" value="Cupin_2"/>
    <property type="match status" value="1"/>
</dbReference>
<evidence type="ECO:0000313" key="3">
    <source>
        <dbReference type="Proteomes" id="UP000281547"/>
    </source>
</evidence>